<protein>
    <submittedName>
        <fullName evidence="2">DNA-binding domain-containing protein</fullName>
    </submittedName>
</protein>
<reference evidence="2 3" key="1">
    <citation type="submission" date="2021-06" db="EMBL/GenBank/DDBJ databases">
        <authorList>
            <person name="Lee D.H."/>
        </authorList>
    </citation>
    <scope>NUCLEOTIDE SEQUENCE [LARGE SCALE GENOMIC DNA]</scope>
    <source>
        <strain evidence="2 3">MMS21-HV4-11</strain>
    </source>
</reference>
<dbReference type="EMBL" id="JAHOPB010000001">
    <property type="protein sequence ID" value="MBU8873879.1"/>
    <property type="molecule type" value="Genomic_DNA"/>
</dbReference>
<sequence length="262" mass="28039">MLAQPEMSPLATTQEAFAQALLRARLRVPSSVAETAGPSRERRFAVYRNNVKASLVAALVAKFPVVHRLVGEEFFEATALVFVERLPPRSPVLAEYGGDFAVFLETFEPAADLPYLPDVARLEWARQQAFHAADATAVAIDRLAALAAADLGSARLVLHPAATVIVSPWPIVSIWTTNTFDAEVRRIGPDRPGETALVTRPDHEVLVSLLPPGADLLLAALEEGATLGEAMTNAPDAFDLPTTLASLFSAGAIFRILEGLPA</sequence>
<keyword evidence="2" id="KW-0238">DNA-binding</keyword>
<dbReference type="Pfam" id="PF09836">
    <property type="entry name" value="DUF2063"/>
    <property type="match status" value="1"/>
</dbReference>
<evidence type="ECO:0000313" key="2">
    <source>
        <dbReference type="EMBL" id="MBU8873879.1"/>
    </source>
</evidence>
<evidence type="ECO:0000259" key="1">
    <source>
        <dbReference type="Pfam" id="PF09836"/>
    </source>
</evidence>
<dbReference type="InterPro" id="IPR018640">
    <property type="entry name" value="DUF2063"/>
</dbReference>
<dbReference type="Proteomes" id="UP000727907">
    <property type="component" value="Unassembled WGS sequence"/>
</dbReference>
<name>A0ABS6IH19_9HYPH</name>
<feature type="domain" description="Putative DNA-binding" evidence="1">
    <location>
        <begin position="13"/>
        <end position="104"/>
    </location>
</feature>
<gene>
    <name evidence="2" type="ORF">KQ910_08895</name>
</gene>
<accession>A0ABS6IH19</accession>
<organism evidence="2 3">
    <name type="scientific">Reyranella humidisoli</name>
    <dbReference type="NCBI Taxonomy" id="2849149"/>
    <lineage>
        <taxon>Bacteria</taxon>
        <taxon>Pseudomonadati</taxon>
        <taxon>Pseudomonadota</taxon>
        <taxon>Alphaproteobacteria</taxon>
        <taxon>Hyphomicrobiales</taxon>
        <taxon>Reyranellaceae</taxon>
        <taxon>Reyranella</taxon>
    </lineage>
</organism>
<evidence type="ECO:0000313" key="3">
    <source>
        <dbReference type="Proteomes" id="UP000727907"/>
    </source>
</evidence>
<keyword evidence="3" id="KW-1185">Reference proteome</keyword>
<proteinExistence type="predicted"/>
<dbReference type="GO" id="GO:0003677">
    <property type="term" value="F:DNA binding"/>
    <property type="evidence" value="ECO:0007669"/>
    <property type="project" value="UniProtKB-KW"/>
</dbReference>
<comment type="caution">
    <text evidence="2">The sequence shown here is derived from an EMBL/GenBank/DDBJ whole genome shotgun (WGS) entry which is preliminary data.</text>
</comment>
<dbReference type="RefSeq" id="WP_216958448.1">
    <property type="nucleotide sequence ID" value="NZ_JAHOPB010000001.1"/>
</dbReference>